<proteinExistence type="predicted"/>
<dbReference type="GO" id="GO:0008168">
    <property type="term" value="F:methyltransferase activity"/>
    <property type="evidence" value="ECO:0007669"/>
    <property type="project" value="UniProtKB-KW"/>
</dbReference>
<evidence type="ECO:0000313" key="2">
    <source>
        <dbReference type="Proteomes" id="UP000184526"/>
    </source>
</evidence>
<dbReference type="Pfam" id="PF13489">
    <property type="entry name" value="Methyltransf_23"/>
    <property type="match status" value="1"/>
</dbReference>
<dbReference type="EMBL" id="FQXP01000007">
    <property type="protein sequence ID" value="SHH95969.1"/>
    <property type="molecule type" value="Genomic_DNA"/>
</dbReference>
<dbReference type="Gene3D" id="3.40.50.150">
    <property type="entry name" value="Vaccinia Virus protein VP39"/>
    <property type="match status" value="1"/>
</dbReference>
<dbReference type="Gene3D" id="1.10.150.350">
    <property type="match status" value="1"/>
</dbReference>
<keyword evidence="1" id="KW-0489">Methyltransferase</keyword>
<dbReference type="InterPro" id="IPR029063">
    <property type="entry name" value="SAM-dependent_MTases_sf"/>
</dbReference>
<keyword evidence="2" id="KW-1185">Reference proteome</keyword>
<gene>
    <name evidence="1" type="ORF">SAMN02745196_02093</name>
</gene>
<reference evidence="1 2" key="1">
    <citation type="submission" date="2016-11" db="EMBL/GenBank/DDBJ databases">
        <authorList>
            <person name="Jaros S."/>
            <person name="Januszkiewicz K."/>
            <person name="Wedrychowicz H."/>
        </authorList>
    </citation>
    <scope>NUCLEOTIDE SEQUENCE [LARGE SCALE GENOMIC DNA]</scope>
    <source>
        <strain evidence="1 2">DSM 3089</strain>
    </source>
</reference>
<dbReference type="CDD" id="cd02440">
    <property type="entry name" value="AdoMet_MTases"/>
    <property type="match status" value="1"/>
</dbReference>
<protein>
    <submittedName>
        <fullName evidence="1">Methyltransferase domain-containing protein</fullName>
    </submittedName>
</protein>
<dbReference type="PANTHER" id="PTHR43861">
    <property type="entry name" value="TRANS-ACONITATE 2-METHYLTRANSFERASE-RELATED"/>
    <property type="match status" value="1"/>
</dbReference>
<dbReference type="STRING" id="1121306.SAMN02745196_02093"/>
<dbReference type="GO" id="GO:0032259">
    <property type="term" value="P:methylation"/>
    <property type="evidence" value="ECO:0007669"/>
    <property type="project" value="UniProtKB-KW"/>
</dbReference>
<dbReference type="SUPFAM" id="SSF53335">
    <property type="entry name" value="S-adenosyl-L-methionine-dependent methyltransferases"/>
    <property type="match status" value="1"/>
</dbReference>
<evidence type="ECO:0000313" key="1">
    <source>
        <dbReference type="EMBL" id="SHH95969.1"/>
    </source>
</evidence>
<accession>A0A1M5X839</accession>
<dbReference type="RefSeq" id="WP_072831961.1">
    <property type="nucleotide sequence ID" value="NZ_FQXP01000007.1"/>
</dbReference>
<name>A0A1M5X839_9CLOT</name>
<dbReference type="AlphaFoldDB" id="A0A1M5X839"/>
<dbReference type="Proteomes" id="UP000184526">
    <property type="component" value="Unassembled WGS sequence"/>
</dbReference>
<keyword evidence="1" id="KW-0808">Transferase</keyword>
<dbReference type="OrthoDB" id="2005133at2"/>
<sequence>MGHNWDEELQFLINVRKDWCNSDYIEFLIDKVWRITKPINIVDFGCGYGYLCDLLMPLLPKGSTYTGIDKSKELLNFAEKHLSSYCFDVELICADLNEYVPMKKYDLAISQAVLRHIPQPMNILKKMTEAVVDDGWVICFEGDRPIEDAGFYSSDIDYRDMNQSLLFQKMWSYEYNNGGRDYRTGIKIPQYMQQIGLKDIGVRMNDAVKFINPMDSEYESKFDAFVEHKGYYSILDNNDSKTFRTNKGLTLSEQQEFNQNEKNIAETILENKGKGFILQAPCILISYGKK</sequence>
<organism evidence="1 2">
    <name type="scientific">Clostridium collagenovorans DSM 3089</name>
    <dbReference type="NCBI Taxonomy" id="1121306"/>
    <lineage>
        <taxon>Bacteria</taxon>
        <taxon>Bacillati</taxon>
        <taxon>Bacillota</taxon>
        <taxon>Clostridia</taxon>
        <taxon>Eubacteriales</taxon>
        <taxon>Clostridiaceae</taxon>
        <taxon>Clostridium</taxon>
    </lineage>
</organism>